<organism evidence="3 4">
    <name type="scientific">Bradyrhizobium algeriense</name>
    <dbReference type="NCBI Taxonomy" id="634784"/>
    <lineage>
        <taxon>Bacteria</taxon>
        <taxon>Pseudomonadati</taxon>
        <taxon>Pseudomonadota</taxon>
        <taxon>Alphaproteobacteria</taxon>
        <taxon>Hyphomicrobiales</taxon>
        <taxon>Nitrobacteraceae</taxon>
        <taxon>Bradyrhizobium</taxon>
    </lineage>
</organism>
<keyword evidence="2" id="KW-0732">Signal</keyword>
<feature type="compositionally biased region" description="Polar residues" evidence="1">
    <location>
        <begin position="24"/>
        <end position="38"/>
    </location>
</feature>
<feature type="region of interest" description="Disordered" evidence="1">
    <location>
        <begin position="21"/>
        <end position="43"/>
    </location>
</feature>
<proteinExistence type="predicted"/>
<dbReference type="RefSeq" id="WP_334479351.1">
    <property type="nucleotide sequence ID" value="NZ_JAZHRV010000001.1"/>
</dbReference>
<name>A0ABU8B7Q0_9BRAD</name>
<reference evidence="3 4" key="1">
    <citation type="submission" date="2024-02" db="EMBL/GenBank/DDBJ databases">
        <title>Adaptive strategies in a cosmopolitan and abundant soil bacterium.</title>
        <authorList>
            <person name="Carini P."/>
        </authorList>
    </citation>
    <scope>NUCLEOTIDE SEQUENCE [LARGE SCALE GENOMIC DNA]</scope>
    <source>
        <strain evidence="3 4">AZCC 1608</strain>
    </source>
</reference>
<dbReference type="Proteomes" id="UP001364224">
    <property type="component" value="Unassembled WGS sequence"/>
</dbReference>
<evidence type="ECO:0000313" key="3">
    <source>
        <dbReference type="EMBL" id="MEH2554567.1"/>
    </source>
</evidence>
<evidence type="ECO:0000256" key="1">
    <source>
        <dbReference type="SAM" id="MobiDB-lite"/>
    </source>
</evidence>
<dbReference type="InterPro" id="IPR058098">
    <property type="entry name" value="BRANT-like"/>
</dbReference>
<dbReference type="NCBIfam" id="NF047414">
    <property type="entry name" value="BRANT_His_rich"/>
    <property type="match status" value="1"/>
</dbReference>
<evidence type="ECO:0000313" key="4">
    <source>
        <dbReference type="Proteomes" id="UP001364224"/>
    </source>
</evidence>
<sequence length="94" mass="10096">MLKTITAALVAVSVLAAPAHAGTTGKTAQAPVNKSTQAPVIKAEGKSKALNANARMGRHHKHYRHHRHHKHIGLHKTHAKHIAVKHVTPAAKRS</sequence>
<feature type="chain" id="PRO_5047299499" description="Acid-shock protein" evidence="2">
    <location>
        <begin position="22"/>
        <end position="94"/>
    </location>
</feature>
<accession>A0ABU8B7Q0</accession>
<evidence type="ECO:0000256" key="2">
    <source>
        <dbReference type="SAM" id="SignalP"/>
    </source>
</evidence>
<protein>
    <recommendedName>
        <fullName evidence="5">Acid-shock protein</fullName>
    </recommendedName>
</protein>
<gene>
    <name evidence="3" type="ORF">V1286_002096</name>
</gene>
<keyword evidence="4" id="KW-1185">Reference proteome</keyword>
<dbReference type="EMBL" id="JAZHRV010000001">
    <property type="protein sequence ID" value="MEH2554567.1"/>
    <property type="molecule type" value="Genomic_DNA"/>
</dbReference>
<evidence type="ECO:0008006" key="5">
    <source>
        <dbReference type="Google" id="ProtNLM"/>
    </source>
</evidence>
<feature type="signal peptide" evidence="2">
    <location>
        <begin position="1"/>
        <end position="21"/>
    </location>
</feature>
<comment type="caution">
    <text evidence="3">The sequence shown here is derived from an EMBL/GenBank/DDBJ whole genome shotgun (WGS) entry which is preliminary data.</text>
</comment>